<dbReference type="InterPro" id="IPR045010">
    <property type="entry name" value="MDR_fam"/>
</dbReference>
<keyword evidence="1" id="KW-0560">Oxidoreductase</keyword>
<dbReference type="GO" id="GO:0016628">
    <property type="term" value="F:oxidoreductase activity, acting on the CH-CH group of donors, NAD or NADP as acceptor"/>
    <property type="evidence" value="ECO:0007669"/>
    <property type="project" value="InterPro"/>
</dbReference>
<dbReference type="SUPFAM" id="SSF51735">
    <property type="entry name" value="NAD(P)-binding Rossmann-fold domains"/>
    <property type="match status" value="1"/>
</dbReference>
<dbReference type="Proteomes" id="UP000824469">
    <property type="component" value="Unassembled WGS sequence"/>
</dbReference>
<comment type="caution">
    <text evidence="3">The sequence shown here is derived from an EMBL/GenBank/DDBJ whole genome shotgun (WGS) entry which is preliminary data.</text>
</comment>
<dbReference type="InterPro" id="IPR011032">
    <property type="entry name" value="GroES-like_sf"/>
</dbReference>
<evidence type="ECO:0000259" key="2">
    <source>
        <dbReference type="Pfam" id="PF16884"/>
    </source>
</evidence>
<dbReference type="PANTHER" id="PTHR43205">
    <property type="entry name" value="PROSTAGLANDIN REDUCTASE"/>
    <property type="match status" value="1"/>
</dbReference>
<dbReference type="AlphaFoldDB" id="A0AA38LEH2"/>
<evidence type="ECO:0000313" key="4">
    <source>
        <dbReference type="Proteomes" id="UP000824469"/>
    </source>
</evidence>
<feature type="domain" description="Oxidoreductase N-terminal" evidence="2">
    <location>
        <begin position="17"/>
        <end position="119"/>
    </location>
</feature>
<evidence type="ECO:0000256" key="1">
    <source>
        <dbReference type="ARBA" id="ARBA00023002"/>
    </source>
</evidence>
<dbReference type="OMA" id="WQSKYAR"/>
<dbReference type="EMBL" id="JAHRHJ020000004">
    <property type="protein sequence ID" value="KAH9318785.1"/>
    <property type="molecule type" value="Genomic_DNA"/>
</dbReference>
<proteinExistence type="predicted"/>
<accession>A0AA38LEH2</accession>
<dbReference type="Gene3D" id="3.90.180.10">
    <property type="entry name" value="Medium-chain alcohol dehydrogenases, catalytic domain"/>
    <property type="match status" value="1"/>
</dbReference>
<sequence length="223" mass="24215">MGHLLKNRAVVLVSYANEGPVTDNHLKITETQLDINACKQGEVVVQNMWASVDPYLRWLMKDSNALLNIDSFKLDQPIISIMIGRVVASANAEFQVGDVVSGIYGVAEYSILGGSSLRKLDTNLYKPLDFLGPLGIVGLSAWVGLVLIGEPKPGDQVFVSAAAGAVGLLVGQLAKINGCRVVGSAGSDQKISPEVDAFQEKIRNQNRNQELWQSKYARLRDYT</sequence>
<gene>
    <name evidence="3" type="ORF">KI387_020554</name>
</gene>
<keyword evidence="4" id="KW-1185">Reference proteome</keyword>
<dbReference type="Pfam" id="PF16884">
    <property type="entry name" value="ADH_N_2"/>
    <property type="match status" value="1"/>
</dbReference>
<dbReference type="Gene3D" id="3.40.50.720">
    <property type="entry name" value="NAD(P)-binding Rossmann-like Domain"/>
    <property type="match status" value="1"/>
</dbReference>
<dbReference type="SUPFAM" id="SSF50129">
    <property type="entry name" value="GroES-like"/>
    <property type="match status" value="1"/>
</dbReference>
<protein>
    <recommendedName>
        <fullName evidence="2">Oxidoreductase N-terminal domain-containing protein</fullName>
    </recommendedName>
</protein>
<name>A0AA38LEH2_TAXCH</name>
<organism evidence="3 4">
    <name type="scientific">Taxus chinensis</name>
    <name type="common">Chinese yew</name>
    <name type="synonym">Taxus wallichiana var. chinensis</name>
    <dbReference type="NCBI Taxonomy" id="29808"/>
    <lineage>
        <taxon>Eukaryota</taxon>
        <taxon>Viridiplantae</taxon>
        <taxon>Streptophyta</taxon>
        <taxon>Embryophyta</taxon>
        <taxon>Tracheophyta</taxon>
        <taxon>Spermatophyta</taxon>
        <taxon>Pinopsida</taxon>
        <taxon>Pinidae</taxon>
        <taxon>Conifers II</taxon>
        <taxon>Cupressales</taxon>
        <taxon>Taxaceae</taxon>
        <taxon>Taxus</taxon>
    </lineage>
</organism>
<dbReference type="PANTHER" id="PTHR43205:SF7">
    <property type="entry name" value="PROSTAGLANDIN REDUCTASE 1"/>
    <property type="match status" value="1"/>
</dbReference>
<reference evidence="3 4" key="1">
    <citation type="journal article" date="2021" name="Nat. Plants">
        <title>The Taxus genome provides insights into paclitaxel biosynthesis.</title>
        <authorList>
            <person name="Xiong X."/>
            <person name="Gou J."/>
            <person name="Liao Q."/>
            <person name="Li Y."/>
            <person name="Zhou Q."/>
            <person name="Bi G."/>
            <person name="Li C."/>
            <person name="Du R."/>
            <person name="Wang X."/>
            <person name="Sun T."/>
            <person name="Guo L."/>
            <person name="Liang H."/>
            <person name="Lu P."/>
            <person name="Wu Y."/>
            <person name="Zhang Z."/>
            <person name="Ro D.K."/>
            <person name="Shang Y."/>
            <person name="Huang S."/>
            <person name="Yan J."/>
        </authorList>
    </citation>
    <scope>NUCLEOTIDE SEQUENCE [LARGE SCALE GENOMIC DNA]</scope>
    <source>
        <strain evidence="3">Ta-2019</strain>
    </source>
</reference>
<feature type="non-terminal residue" evidence="3">
    <location>
        <position position="223"/>
    </location>
</feature>
<dbReference type="InterPro" id="IPR036291">
    <property type="entry name" value="NAD(P)-bd_dom_sf"/>
</dbReference>
<evidence type="ECO:0000313" key="3">
    <source>
        <dbReference type="EMBL" id="KAH9318785.1"/>
    </source>
</evidence>
<dbReference type="InterPro" id="IPR041694">
    <property type="entry name" value="ADH_N_2"/>
</dbReference>